<organism evidence="1 2">
    <name type="scientific">Candidatus Roizmanbacteria bacterium CG_4_8_14_3_um_filter_34_9</name>
    <dbReference type="NCBI Taxonomy" id="1974832"/>
    <lineage>
        <taxon>Bacteria</taxon>
        <taxon>Candidatus Roizmaniibacteriota</taxon>
    </lineage>
</organism>
<dbReference type="Proteomes" id="UP000230822">
    <property type="component" value="Unassembled WGS sequence"/>
</dbReference>
<gene>
    <name evidence="1" type="ORF">CO005_00695</name>
</gene>
<reference evidence="2" key="1">
    <citation type="submission" date="2017-09" db="EMBL/GenBank/DDBJ databases">
        <title>Depth-based differentiation of microbial function through sediment-hosted aquifers and enrichment of novel symbionts in the deep terrestrial subsurface.</title>
        <authorList>
            <person name="Probst A.J."/>
            <person name="Ladd B."/>
            <person name="Jarett J.K."/>
            <person name="Geller-Mcgrath D.E."/>
            <person name="Sieber C.M.K."/>
            <person name="Emerson J.B."/>
            <person name="Anantharaman K."/>
            <person name="Thomas B.C."/>
            <person name="Malmstrom R."/>
            <person name="Stieglmeier M."/>
            <person name="Klingl A."/>
            <person name="Woyke T."/>
            <person name="Ryan C.M."/>
            <person name="Banfield J.F."/>
        </authorList>
    </citation>
    <scope>NUCLEOTIDE SEQUENCE [LARGE SCALE GENOMIC DNA]</scope>
</reference>
<name>A0A2M7ID38_9BACT</name>
<accession>A0A2M7ID38</accession>
<evidence type="ECO:0000313" key="2">
    <source>
        <dbReference type="Proteomes" id="UP000230822"/>
    </source>
</evidence>
<protein>
    <submittedName>
        <fullName evidence="1">Uncharacterized protein</fullName>
    </submittedName>
</protein>
<dbReference type="AlphaFoldDB" id="A0A2M7ID38"/>
<feature type="non-terminal residue" evidence="1">
    <location>
        <position position="1"/>
    </location>
</feature>
<evidence type="ECO:0000313" key="1">
    <source>
        <dbReference type="EMBL" id="PIW73560.1"/>
    </source>
</evidence>
<sequence>TMQNLQSISTKELRDNLAEILERVAIGQQSFEVYKFGTIKAVINPPQIKTKEKRKVIYFRKLPAFGMWKDRDDMKDSAKWVRQLRKKESMRSYSLYAKSK</sequence>
<dbReference type="EMBL" id="PFGU01000017">
    <property type="protein sequence ID" value="PIW73560.1"/>
    <property type="molecule type" value="Genomic_DNA"/>
</dbReference>
<comment type="caution">
    <text evidence="1">The sequence shown here is derived from an EMBL/GenBank/DDBJ whole genome shotgun (WGS) entry which is preliminary data.</text>
</comment>
<proteinExistence type="predicted"/>